<gene>
    <name evidence="2" type="ORF">AFI02nite_40760</name>
</gene>
<protein>
    <submittedName>
        <fullName evidence="2">Uncharacterized protein</fullName>
    </submittedName>
</protein>
<dbReference type="AlphaFoldDB" id="A0A510US26"/>
<dbReference type="Proteomes" id="UP000321787">
    <property type="component" value="Unassembled WGS sequence"/>
</dbReference>
<evidence type="ECO:0000313" key="2">
    <source>
        <dbReference type="EMBL" id="GEK16040.1"/>
    </source>
</evidence>
<organism evidence="2 3">
    <name type="scientific">Aliivibrio fischeri</name>
    <name type="common">Vibrio fischeri</name>
    <dbReference type="NCBI Taxonomy" id="668"/>
    <lineage>
        <taxon>Bacteria</taxon>
        <taxon>Pseudomonadati</taxon>
        <taxon>Pseudomonadota</taxon>
        <taxon>Gammaproteobacteria</taxon>
        <taxon>Vibrionales</taxon>
        <taxon>Vibrionaceae</taxon>
        <taxon>Aliivibrio</taxon>
    </lineage>
</organism>
<feature type="transmembrane region" description="Helical" evidence="1">
    <location>
        <begin position="12"/>
        <end position="34"/>
    </location>
</feature>
<keyword evidence="1" id="KW-0812">Transmembrane</keyword>
<keyword evidence="1" id="KW-1133">Transmembrane helix</keyword>
<dbReference type="RefSeq" id="WP_146866723.1">
    <property type="nucleotide sequence ID" value="NZ_BJTZ01000057.1"/>
</dbReference>
<keyword evidence="1" id="KW-0472">Membrane</keyword>
<reference evidence="2 3" key="1">
    <citation type="submission" date="2019-07" db="EMBL/GenBank/DDBJ databases">
        <title>Whole genome shotgun sequence of Aliivibrio fischeri NBRC 101058.</title>
        <authorList>
            <person name="Hosoyama A."/>
            <person name="Uohara A."/>
            <person name="Ohji S."/>
            <person name="Ichikawa N."/>
        </authorList>
    </citation>
    <scope>NUCLEOTIDE SEQUENCE [LARGE SCALE GENOMIC DNA]</scope>
    <source>
        <strain evidence="2 3">NBRC 101058</strain>
    </source>
</reference>
<comment type="caution">
    <text evidence="2">The sequence shown here is derived from an EMBL/GenBank/DDBJ whole genome shotgun (WGS) entry which is preliminary data.</text>
</comment>
<sequence length="156" mass="17736">MVNQHGLLSVDMLRTLLFLSIMAIASNSLFSLFSNKTDAKEIERHIDNITALAQAHYSKGVMTTQCLAQPSIDINQLDIDAYDYLGLYDVSYDSVSPARPHSVTVRFTFTFPNKAHAISRYLTPSHHDGMSFYYQRPLDYQLVDFQHIDRVTGCIK</sequence>
<accession>A0A510US26</accession>
<evidence type="ECO:0000256" key="1">
    <source>
        <dbReference type="SAM" id="Phobius"/>
    </source>
</evidence>
<dbReference type="EMBL" id="BJTZ01000057">
    <property type="protein sequence ID" value="GEK16040.1"/>
    <property type="molecule type" value="Genomic_DNA"/>
</dbReference>
<proteinExistence type="predicted"/>
<name>A0A510US26_ALIFS</name>
<evidence type="ECO:0000313" key="3">
    <source>
        <dbReference type="Proteomes" id="UP000321787"/>
    </source>
</evidence>